<evidence type="ECO:0000313" key="7">
    <source>
        <dbReference type="EMBL" id="GMA71865.1"/>
    </source>
</evidence>
<comment type="cofactor">
    <cofactor evidence="4">
        <name>Zn(2+)</name>
        <dbReference type="ChEBI" id="CHEBI:29105"/>
    </cofactor>
</comment>
<keyword evidence="3" id="KW-0560">Oxidoreductase</keyword>
<dbReference type="Pfam" id="PF08240">
    <property type="entry name" value="ADH_N"/>
    <property type="match status" value="1"/>
</dbReference>
<dbReference type="Gene3D" id="3.40.50.720">
    <property type="entry name" value="NAD(P)-binding Rossmann-like Domain"/>
    <property type="match status" value="1"/>
</dbReference>
<proteinExistence type="inferred from homology"/>
<evidence type="ECO:0000259" key="5">
    <source>
        <dbReference type="SMART" id="SM00829"/>
    </source>
</evidence>
<dbReference type="EMBL" id="CP027783">
    <property type="protein sequence ID" value="AYW48416.1"/>
    <property type="molecule type" value="Genomic_DNA"/>
</dbReference>
<reference evidence="6" key="3">
    <citation type="submission" date="2018-03" db="EMBL/GenBank/DDBJ databases">
        <authorList>
            <person name="Jeon C.O."/>
        </authorList>
    </citation>
    <scope>NUCLEOTIDE SEQUENCE</scope>
    <source>
        <strain evidence="6">JCM 31126</strain>
    </source>
</reference>
<evidence type="ECO:0000256" key="2">
    <source>
        <dbReference type="ARBA" id="ARBA00022833"/>
    </source>
</evidence>
<gene>
    <name evidence="6" type="ORF">C7K38_08590</name>
    <name evidence="7" type="ORF">GCM10025885_09140</name>
</gene>
<dbReference type="PANTHER" id="PTHR43401">
    <property type="entry name" value="L-THREONINE 3-DEHYDROGENASE"/>
    <property type="match status" value="1"/>
</dbReference>
<dbReference type="AlphaFoldDB" id="A0AA37XJ69"/>
<protein>
    <submittedName>
        <fullName evidence="6 7">Alcohol dehydrogenase</fullName>
    </submittedName>
</protein>
<dbReference type="Gene3D" id="3.90.180.10">
    <property type="entry name" value="Medium-chain alcohol dehydrogenases, catalytic domain"/>
    <property type="match status" value="1"/>
</dbReference>
<keyword evidence="2 4" id="KW-0862">Zinc</keyword>
<dbReference type="PANTHER" id="PTHR43401:SF2">
    <property type="entry name" value="L-THREONINE 3-DEHYDROGENASE"/>
    <property type="match status" value="1"/>
</dbReference>
<dbReference type="GO" id="GO:0008270">
    <property type="term" value="F:zinc ion binding"/>
    <property type="evidence" value="ECO:0007669"/>
    <property type="project" value="InterPro"/>
</dbReference>
<comment type="similarity">
    <text evidence="4">Belongs to the zinc-containing alcohol dehydrogenase family.</text>
</comment>
<sequence>MKAVRLYGKEKIQLDEVTKPQVSENEVLLKVKAASLCGTDVRMYKNGYSGVDADHPLTLGHEIAGTITEVGSKVTSYKVGQRVAVAPNIGCGNCDQCVSGNTHLCANYQAFGINLAGGFAEYLKIPTSAVQQGNMTPLADATSFEQAALIEPFSCVFNGQNIANVYSGDTVLIIGGGPIGIMHAMLAFSKGASQVILTDHHKSRLEAAKEILPELTVVTGENLAEKIAKITNNRGVDLCIVAAPSPQAQTESLQYMAVNGRLLFFGGLPKGSENVPLNTNILHYKQLRIFGCTRASLSSYRTSEKLIASGQIPIERLITNKYPLEEFDQALKNAENSVGLKNVIVFE</sequence>
<dbReference type="InterPro" id="IPR013154">
    <property type="entry name" value="ADH-like_N"/>
</dbReference>
<accession>A0AA37XJ69</accession>
<name>A0AA37XJ69_9ENTE</name>
<reference evidence="7 9" key="2">
    <citation type="journal article" date="2014" name="Int. J. Syst. Evol. Microbiol.">
        <title>Complete genome sequence of Corynebacterium casei LMG S-19264T (=DSM 44701T), isolated from a smear-ripened cheese.</title>
        <authorList>
            <consortium name="US DOE Joint Genome Institute (JGI-PGF)"/>
            <person name="Walter F."/>
            <person name="Albersmeier A."/>
            <person name="Kalinowski J."/>
            <person name="Ruckert C."/>
        </authorList>
    </citation>
    <scope>NUCLEOTIDE SEQUENCE [LARGE SCALE GENOMIC DNA]</scope>
    <source>
        <strain evidence="7 9">NBRC 114545</strain>
    </source>
</reference>
<dbReference type="Proteomes" id="UP001157039">
    <property type="component" value="Unassembled WGS sequence"/>
</dbReference>
<dbReference type="SMART" id="SM00829">
    <property type="entry name" value="PKS_ER"/>
    <property type="match status" value="1"/>
</dbReference>
<evidence type="ECO:0000256" key="4">
    <source>
        <dbReference type="RuleBase" id="RU361277"/>
    </source>
</evidence>
<dbReference type="RefSeq" id="WP_123936225.1">
    <property type="nucleotide sequence ID" value="NZ_BSUW01000001.1"/>
</dbReference>
<dbReference type="GO" id="GO:0016491">
    <property type="term" value="F:oxidoreductase activity"/>
    <property type="evidence" value="ECO:0007669"/>
    <property type="project" value="UniProtKB-KW"/>
</dbReference>
<reference evidence="6 8" key="1">
    <citation type="journal article" date="2012" name="Int. J. Syst. Evol. Microbiol.">
        <title>Characterization of Tetragenococcus strains from sugar thick juice reveals a novel species, Tetragenococcus osmophilus sp. nov., and divides Tetragenococcus halophilus into two subspecies, T. halophilus subsp. halophilus subsp. nov. and T. halophilus subsp. flandriensis subsp. nov.</title>
        <authorList>
            <person name="Juste A."/>
            <person name="Van Trappen S."/>
            <person name="Verreth C."/>
            <person name="Cleenwerck I."/>
            <person name="De Vos P."/>
            <person name="Lievens B."/>
            <person name="Willems K.A."/>
        </authorList>
    </citation>
    <scope>NUCLEOTIDE SEQUENCE [LARGE SCALE GENOMIC DNA]</scope>
    <source>
        <strain evidence="6 8">JCM 31126</strain>
    </source>
</reference>
<evidence type="ECO:0000313" key="9">
    <source>
        <dbReference type="Proteomes" id="UP001157039"/>
    </source>
</evidence>
<feature type="domain" description="Enoyl reductase (ER)" evidence="5">
    <location>
        <begin position="8"/>
        <end position="344"/>
    </location>
</feature>
<dbReference type="EMBL" id="BSUW01000001">
    <property type="protein sequence ID" value="GMA71865.1"/>
    <property type="molecule type" value="Genomic_DNA"/>
</dbReference>
<dbReference type="Proteomes" id="UP000268310">
    <property type="component" value="Chromosome"/>
</dbReference>
<dbReference type="SUPFAM" id="SSF51735">
    <property type="entry name" value="NAD(P)-binding Rossmann-fold domains"/>
    <property type="match status" value="1"/>
</dbReference>
<keyword evidence="1 4" id="KW-0479">Metal-binding</keyword>
<dbReference type="SUPFAM" id="SSF50129">
    <property type="entry name" value="GroES-like"/>
    <property type="match status" value="1"/>
</dbReference>
<evidence type="ECO:0000313" key="8">
    <source>
        <dbReference type="Proteomes" id="UP000268310"/>
    </source>
</evidence>
<dbReference type="InterPro" id="IPR050129">
    <property type="entry name" value="Zn_alcohol_dh"/>
</dbReference>
<organism evidence="7 9">
    <name type="scientific">Tetragenococcus osmophilus</name>
    <dbReference type="NCBI Taxonomy" id="526944"/>
    <lineage>
        <taxon>Bacteria</taxon>
        <taxon>Bacillati</taxon>
        <taxon>Bacillota</taxon>
        <taxon>Bacilli</taxon>
        <taxon>Lactobacillales</taxon>
        <taxon>Enterococcaceae</taxon>
        <taxon>Tetragenococcus</taxon>
    </lineage>
</organism>
<dbReference type="InterPro" id="IPR013149">
    <property type="entry name" value="ADH-like_C"/>
</dbReference>
<dbReference type="InterPro" id="IPR002328">
    <property type="entry name" value="ADH_Zn_CS"/>
</dbReference>
<evidence type="ECO:0000256" key="1">
    <source>
        <dbReference type="ARBA" id="ARBA00022723"/>
    </source>
</evidence>
<dbReference type="InterPro" id="IPR011032">
    <property type="entry name" value="GroES-like_sf"/>
</dbReference>
<evidence type="ECO:0000313" key="6">
    <source>
        <dbReference type="EMBL" id="AYW48416.1"/>
    </source>
</evidence>
<dbReference type="PROSITE" id="PS00059">
    <property type="entry name" value="ADH_ZINC"/>
    <property type="match status" value="1"/>
</dbReference>
<dbReference type="InterPro" id="IPR036291">
    <property type="entry name" value="NAD(P)-bd_dom_sf"/>
</dbReference>
<dbReference type="InterPro" id="IPR020843">
    <property type="entry name" value="ER"/>
</dbReference>
<reference evidence="7" key="4">
    <citation type="submission" date="2023-02" db="EMBL/GenBank/DDBJ databases">
        <authorList>
            <person name="Sun Q."/>
            <person name="Mori K."/>
        </authorList>
    </citation>
    <scope>NUCLEOTIDE SEQUENCE</scope>
    <source>
        <strain evidence="7">NBRC 114545</strain>
    </source>
</reference>
<evidence type="ECO:0000256" key="3">
    <source>
        <dbReference type="ARBA" id="ARBA00023002"/>
    </source>
</evidence>
<dbReference type="Pfam" id="PF00107">
    <property type="entry name" value="ADH_zinc_N"/>
    <property type="match status" value="1"/>
</dbReference>
<keyword evidence="8" id="KW-1185">Reference proteome</keyword>
<dbReference type="KEGG" id="too:C7K38_08590"/>